<evidence type="ECO:0000313" key="1">
    <source>
        <dbReference type="EMBL" id="GBL56149.1"/>
    </source>
</evidence>
<comment type="caution">
    <text evidence="2">The sequence shown here is derived from an EMBL/GenBank/DDBJ whole genome shotgun (WGS) entry which is preliminary data.</text>
</comment>
<dbReference type="EMBL" id="BGPR01226226">
    <property type="protein sequence ID" value="GBL56424.1"/>
    <property type="molecule type" value="Genomic_DNA"/>
</dbReference>
<feature type="non-terminal residue" evidence="2">
    <location>
        <position position="1"/>
    </location>
</feature>
<sequence>CRKRGKMSGINVEEYFTADDDLMVFEGVTEEDFLFEITDGNDEDDTDPSQSLLTFQEALQSVQFSPF</sequence>
<dbReference type="Proteomes" id="UP000499080">
    <property type="component" value="Unassembled WGS sequence"/>
</dbReference>
<dbReference type="AlphaFoldDB" id="A0A4Y1ZLB3"/>
<gene>
    <name evidence="2" type="ORF">AVEN_170977_1</name>
    <name evidence="1" type="ORF">AVEN_256294_1</name>
</gene>
<name>A0A4Y1ZLB3_ARAVE</name>
<evidence type="ECO:0000313" key="2">
    <source>
        <dbReference type="EMBL" id="GBL56424.1"/>
    </source>
</evidence>
<reference evidence="2 3" key="1">
    <citation type="journal article" date="2019" name="Sci. Rep.">
        <title>Orb-weaving spider Araneus ventricosus genome elucidates the spidroin gene catalogue.</title>
        <authorList>
            <person name="Kono N."/>
            <person name="Nakamura H."/>
            <person name="Ohtoshi R."/>
            <person name="Moran D.A.P."/>
            <person name="Shinohara A."/>
            <person name="Yoshida Y."/>
            <person name="Fujiwara M."/>
            <person name="Mori M."/>
            <person name="Tomita M."/>
            <person name="Arakawa K."/>
        </authorList>
    </citation>
    <scope>NUCLEOTIDE SEQUENCE [LARGE SCALE GENOMIC DNA]</scope>
</reference>
<dbReference type="EMBL" id="BGPR01226171">
    <property type="protein sequence ID" value="GBL56149.1"/>
    <property type="molecule type" value="Genomic_DNA"/>
</dbReference>
<organism evidence="2 3">
    <name type="scientific">Araneus ventricosus</name>
    <name type="common">Orbweaver spider</name>
    <name type="synonym">Epeira ventricosa</name>
    <dbReference type="NCBI Taxonomy" id="182803"/>
    <lineage>
        <taxon>Eukaryota</taxon>
        <taxon>Metazoa</taxon>
        <taxon>Ecdysozoa</taxon>
        <taxon>Arthropoda</taxon>
        <taxon>Chelicerata</taxon>
        <taxon>Arachnida</taxon>
        <taxon>Araneae</taxon>
        <taxon>Araneomorphae</taxon>
        <taxon>Entelegynae</taxon>
        <taxon>Araneoidea</taxon>
        <taxon>Araneidae</taxon>
        <taxon>Araneus</taxon>
    </lineage>
</organism>
<protein>
    <submittedName>
        <fullName evidence="2">Uncharacterized protein</fullName>
    </submittedName>
</protein>
<keyword evidence="3" id="KW-1185">Reference proteome</keyword>
<evidence type="ECO:0000313" key="3">
    <source>
        <dbReference type="Proteomes" id="UP000499080"/>
    </source>
</evidence>
<proteinExistence type="predicted"/>
<accession>A0A4Y1ZLB3</accession>